<name>A0A2P5F6G8_TREOI</name>
<accession>A0A2P5F6G8</accession>
<dbReference type="InParanoid" id="A0A2P5F6G8"/>
<keyword evidence="2" id="KW-1185">Reference proteome</keyword>
<organism evidence="1 2">
    <name type="scientific">Trema orientale</name>
    <name type="common">Charcoal tree</name>
    <name type="synonym">Celtis orientalis</name>
    <dbReference type="NCBI Taxonomy" id="63057"/>
    <lineage>
        <taxon>Eukaryota</taxon>
        <taxon>Viridiplantae</taxon>
        <taxon>Streptophyta</taxon>
        <taxon>Embryophyta</taxon>
        <taxon>Tracheophyta</taxon>
        <taxon>Spermatophyta</taxon>
        <taxon>Magnoliopsida</taxon>
        <taxon>eudicotyledons</taxon>
        <taxon>Gunneridae</taxon>
        <taxon>Pentapetalae</taxon>
        <taxon>rosids</taxon>
        <taxon>fabids</taxon>
        <taxon>Rosales</taxon>
        <taxon>Cannabaceae</taxon>
        <taxon>Trema</taxon>
    </lineage>
</organism>
<evidence type="ECO:0000313" key="1">
    <source>
        <dbReference type="EMBL" id="PON93384.1"/>
    </source>
</evidence>
<dbReference type="Proteomes" id="UP000237000">
    <property type="component" value="Unassembled WGS sequence"/>
</dbReference>
<evidence type="ECO:0000313" key="2">
    <source>
        <dbReference type="Proteomes" id="UP000237000"/>
    </source>
</evidence>
<feature type="non-terminal residue" evidence="1">
    <location>
        <position position="1"/>
    </location>
</feature>
<dbReference type="EMBL" id="JXTC01000059">
    <property type="protein sequence ID" value="PON93384.1"/>
    <property type="molecule type" value="Genomic_DNA"/>
</dbReference>
<reference evidence="2" key="1">
    <citation type="submission" date="2016-06" db="EMBL/GenBank/DDBJ databases">
        <title>Parallel loss of symbiosis genes in relatives of nitrogen-fixing non-legume Parasponia.</title>
        <authorList>
            <person name="Van Velzen R."/>
            <person name="Holmer R."/>
            <person name="Bu F."/>
            <person name="Rutten L."/>
            <person name="Van Zeijl A."/>
            <person name="Liu W."/>
            <person name="Santuari L."/>
            <person name="Cao Q."/>
            <person name="Sharma T."/>
            <person name="Shen D."/>
            <person name="Roswanjaya Y."/>
            <person name="Wardhani T."/>
            <person name="Kalhor M.S."/>
            <person name="Jansen J."/>
            <person name="Van den Hoogen J."/>
            <person name="Gungor B."/>
            <person name="Hartog M."/>
            <person name="Hontelez J."/>
            <person name="Verver J."/>
            <person name="Yang W.-C."/>
            <person name="Schijlen E."/>
            <person name="Repin R."/>
            <person name="Schilthuizen M."/>
            <person name="Schranz E."/>
            <person name="Heidstra R."/>
            <person name="Miyata K."/>
            <person name="Fedorova E."/>
            <person name="Kohlen W."/>
            <person name="Bisseling T."/>
            <person name="Smit S."/>
            <person name="Geurts R."/>
        </authorList>
    </citation>
    <scope>NUCLEOTIDE SEQUENCE [LARGE SCALE GENOMIC DNA]</scope>
    <source>
        <strain evidence="2">cv. RG33-2</strain>
    </source>
</reference>
<comment type="caution">
    <text evidence="1">The sequence shown here is derived from an EMBL/GenBank/DDBJ whole genome shotgun (WGS) entry which is preliminary data.</text>
</comment>
<sequence length="120" mass="12889">ISNDFAARRAKSRAFCKFSPEETKCLACLSKKGPRSGLSNPDSVGSSVPFCNFDPPKGEFLTFFPPELCFRGVLSPLLSTGGFSGDVLPLGLDFGDVSESNCTAEAFFDFPEETDFALAD</sequence>
<proteinExistence type="predicted"/>
<protein>
    <submittedName>
        <fullName evidence="1">Uncharacterized protein</fullName>
    </submittedName>
</protein>
<dbReference type="OrthoDB" id="10270586at2759"/>
<gene>
    <name evidence="1" type="ORF">TorRG33x02_109550</name>
</gene>
<dbReference type="AlphaFoldDB" id="A0A2P5F6G8"/>